<protein>
    <submittedName>
        <fullName evidence="1">Uncharacterized protein</fullName>
    </submittedName>
</protein>
<dbReference type="Proteomes" id="UP001143910">
    <property type="component" value="Unassembled WGS sequence"/>
</dbReference>
<comment type="caution">
    <text evidence="1">The sequence shown here is derived from an EMBL/GenBank/DDBJ whole genome shotgun (WGS) entry which is preliminary data.</text>
</comment>
<name>A0ACC1NJP3_9HYPO</name>
<accession>A0ACC1NJP3</accession>
<reference evidence="1" key="1">
    <citation type="submission" date="2022-08" db="EMBL/GenBank/DDBJ databases">
        <title>Genome Sequence of Lecanicillium fungicola.</title>
        <authorList>
            <person name="Buettner E."/>
        </authorList>
    </citation>
    <scope>NUCLEOTIDE SEQUENCE</scope>
    <source>
        <strain evidence="1">Babe33</strain>
    </source>
</reference>
<organism evidence="1 2">
    <name type="scientific">Zarea fungicola</name>
    <dbReference type="NCBI Taxonomy" id="93591"/>
    <lineage>
        <taxon>Eukaryota</taxon>
        <taxon>Fungi</taxon>
        <taxon>Dikarya</taxon>
        <taxon>Ascomycota</taxon>
        <taxon>Pezizomycotina</taxon>
        <taxon>Sordariomycetes</taxon>
        <taxon>Hypocreomycetidae</taxon>
        <taxon>Hypocreales</taxon>
        <taxon>Cordycipitaceae</taxon>
        <taxon>Zarea</taxon>
    </lineage>
</organism>
<sequence length="462" mass="52663">MLLFHFLTSRLLEPIHVWMTMLGPDHVLANVGHLQIPAFDKRQPIPGESDVAYDAGCSGYVVIKIPRIQMGRVLRAKGFRQVPGLEWTSRWSKEISDPLDTWASSEIRTIHISEGYSDHAMELRVRQFVPITGDKLERTWNYNGQQISVSIPPFALIDLDEARKSFARHIDANIQDALRRVTGTSARMIRATYLQAWRLGQRLGVDPEVSAIIHATMRLWTSTRLNTTSTFIVGIDTLGMPPDILDETSPTPGKIPLPPVLGAQLNLVMIHHIQARLRKTVLDQLQRIVQKNKHSTWLVTYFVDFILLHNASMIISHDAGYARKHGINRRFAREDKVKEYHAAYFHYCNKGLYPFSDECSDAELRGLAQLTDRDVEFVRATRKYAKHRGLRPEITALAQKHLVLNICIAFSQHKEGGEMPLSEIASEMVRAERLVGAALTKRGFHDETRTSRSRKLEQRNDE</sequence>
<evidence type="ECO:0000313" key="2">
    <source>
        <dbReference type="Proteomes" id="UP001143910"/>
    </source>
</evidence>
<proteinExistence type="predicted"/>
<gene>
    <name evidence="1" type="ORF">NQ176_g3466</name>
</gene>
<dbReference type="EMBL" id="JANJQO010000316">
    <property type="protein sequence ID" value="KAJ2979081.1"/>
    <property type="molecule type" value="Genomic_DNA"/>
</dbReference>
<keyword evidence="2" id="KW-1185">Reference proteome</keyword>
<evidence type="ECO:0000313" key="1">
    <source>
        <dbReference type="EMBL" id="KAJ2979081.1"/>
    </source>
</evidence>